<evidence type="ECO:0000256" key="8">
    <source>
        <dbReference type="ARBA" id="ARBA00022842"/>
    </source>
</evidence>
<dbReference type="InterPro" id="IPR005135">
    <property type="entry name" value="Endo/exonuclease/phosphatase"/>
</dbReference>
<evidence type="ECO:0000256" key="11">
    <source>
        <dbReference type="ARBA" id="ARBA00023242"/>
    </source>
</evidence>
<evidence type="ECO:0000256" key="13">
    <source>
        <dbReference type="PIRSR" id="PIRSR604808-2"/>
    </source>
</evidence>
<evidence type="ECO:0000313" key="20">
    <source>
        <dbReference type="Proteomes" id="UP000472241"/>
    </source>
</evidence>
<keyword evidence="10 16" id="KW-0234">DNA repair</keyword>
<feature type="binding site" evidence="13">
    <location>
        <position position="48"/>
    </location>
    <ligand>
        <name>Mg(2+)</name>
        <dbReference type="ChEBI" id="CHEBI:18420"/>
        <label>1</label>
    </ligand>
</feature>
<evidence type="ECO:0000256" key="5">
    <source>
        <dbReference type="ARBA" id="ARBA00022771"/>
    </source>
</evidence>
<dbReference type="GO" id="GO:0003677">
    <property type="term" value="F:DNA binding"/>
    <property type="evidence" value="ECO:0007669"/>
    <property type="project" value="UniProtKB-KW"/>
</dbReference>
<dbReference type="GO" id="GO:0003906">
    <property type="term" value="F:DNA-(apurinic or apyrimidinic site) endonuclease activity"/>
    <property type="evidence" value="ECO:0007669"/>
    <property type="project" value="TreeGrafter"/>
</dbReference>
<feature type="domain" description="GRF-type" evidence="18">
    <location>
        <begin position="437"/>
        <end position="486"/>
    </location>
</feature>
<evidence type="ECO:0000256" key="12">
    <source>
        <dbReference type="PIRSR" id="PIRSR604808-1"/>
    </source>
</evidence>
<dbReference type="GO" id="GO:0005634">
    <property type="term" value="C:nucleus"/>
    <property type="evidence" value="ECO:0007669"/>
    <property type="project" value="UniProtKB-SubCell"/>
</dbReference>
<keyword evidence="16" id="KW-0255">Endonuclease</keyword>
<comment type="cofactor">
    <cofactor evidence="13 16">
        <name>Mg(2+)</name>
        <dbReference type="ChEBI" id="CHEBI:18420"/>
    </cofactor>
    <cofactor evidence="13 16">
        <name>Mn(2+)</name>
        <dbReference type="ChEBI" id="CHEBI:29035"/>
    </cofactor>
    <text evidence="13 16">Probably binds two magnesium or manganese ions per subunit.</text>
</comment>
<dbReference type="GO" id="GO:0008311">
    <property type="term" value="F:double-stranded DNA 3'-5' DNA exonuclease activity"/>
    <property type="evidence" value="ECO:0007669"/>
    <property type="project" value="UniProtKB-EC"/>
</dbReference>
<dbReference type="Gene3D" id="3.60.10.10">
    <property type="entry name" value="Endonuclease/exonuclease/phosphatase"/>
    <property type="match status" value="1"/>
</dbReference>
<evidence type="ECO:0000256" key="14">
    <source>
        <dbReference type="PIRSR" id="PIRSR604808-3"/>
    </source>
</evidence>
<gene>
    <name evidence="19" type="primary">APEX2</name>
</gene>
<feature type="site" description="Interaction with DNA substrate" evidence="14">
    <location>
        <position position="276"/>
    </location>
</feature>
<keyword evidence="16" id="KW-0496">Mitochondrion</keyword>
<dbReference type="InterPro" id="IPR010666">
    <property type="entry name" value="Znf_GRF"/>
</dbReference>
<keyword evidence="16" id="KW-0540">Nuclease</keyword>
<name>A0A667IAG8_LYNCA</name>
<dbReference type="Ensembl" id="ENSLCNT00005032350.1">
    <property type="protein sequence ID" value="ENSLCNP00005028956.1"/>
    <property type="gene ID" value="ENSLCNG00005018866.1"/>
</dbReference>
<keyword evidence="9" id="KW-0233">DNA recombination</keyword>
<dbReference type="InterPro" id="IPR004808">
    <property type="entry name" value="AP_endonuc_1"/>
</dbReference>
<dbReference type="GO" id="GO:0006310">
    <property type="term" value="P:DNA recombination"/>
    <property type="evidence" value="ECO:0007669"/>
    <property type="project" value="UniProtKB-KW"/>
</dbReference>
<dbReference type="NCBIfam" id="TIGR00633">
    <property type="entry name" value="xth"/>
    <property type="match status" value="1"/>
</dbReference>
<comment type="subcellular location">
    <subcellularLocation>
        <location evidence="16">Nucleus</location>
    </subcellularLocation>
    <subcellularLocation>
        <location evidence="16">Cytoplasm</location>
    </subcellularLocation>
    <subcellularLocation>
        <location evidence="16">Mitochondrion</location>
    </subcellularLocation>
</comment>
<proteinExistence type="inferred from homology"/>
<dbReference type="CDD" id="cd09088">
    <property type="entry name" value="Ape2-like_AP-endo"/>
    <property type="match status" value="1"/>
</dbReference>
<keyword evidence="4 16" id="KW-0227">DNA damage</keyword>
<feature type="binding site" evidence="13">
    <location>
        <position position="276"/>
    </location>
    <ligand>
        <name>Mg(2+)</name>
        <dbReference type="ChEBI" id="CHEBI:18420"/>
        <label>1</label>
    </ligand>
</feature>
<evidence type="ECO:0000256" key="2">
    <source>
        <dbReference type="ARBA" id="ARBA00007092"/>
    </source>
</evidence>
<keyword evidence="20" id="KW-1185">Reference proteome</keyword>
<feature type="active site" description="Proton acceptor" evidence="12">
    <location>
        <position position="276"/>
    </location>
</feature>
<evidence type="ECO:0000256" key="9">
    <source>
        <dbReference type="ARBA" id="ARBA00023172"/>
    </source>
</evidence>
<evidence type="ECO:0000256" key="1">
    <source>
        <dbReference type="ARBA" id="ARBA00000493"/>
    </source>
</evidence>
<evidence type="ECO:0000256" key="6">
    <source>
        <dbReference type="ARBA" id="ARBA00022801"/>
    </source>
</evidence>
<organism evidence="19 20">
    <name type="scientific">Lynx canadensis</name>
    <name type="common">Canada lynx</name>
    <name type="synonym">Felis canadensis</name>
    <dbReference type="NCBI Taxonomy" id="61383"/>
    <lineage>
        <taxon>Eukaryota</taxon>
        <taxon>Metazoa</taxon>
        <taxon>Chordata</taxon>
        <taxon>Craniata</taxon>
        <taxon>Vertebrata</taxon>
        <taxon>Euteleostomi</taxon>
        <taxon>Mammalia</taxon>
        <taxon>Eutheria</taxon>
        <taxon>Laurasiatheria</taxon>
        <taxon>Carnivora</taxon>
        <taxon>Feliformia</taxon>
        <taxon>Felidae</taxon>
        <taxon>Felinae</taxon>
        <taxon>Lynx</taxon>
    </lineage>
</organism>
<dbReference type="InterPro" id="IPR036691">
    <property type="entry name" value="Endo/exonu/phosph_ase_sf"/>
</dbReference>
<keyword evidence="11 16" id="KW-0539">Nucleus</keyword>
<dbReference type="EC" id="3.1.-.-" evidence="16"/>
<keyword evidence="6 16" id="KW-0378">Hydrolase</keyword>
<evidence type="ECO:0000256" key="4">
    <source>
        <dbReference type="ARBA" id="ARBA00022763"/>
    </source>
</evidence>
<dbReference type="PROSITE" id="PS51435">
    <property type="entry name" value="AP_NUCLEASE_F1_4"/>
    <property type="match status" value="1"/>
</dbReference>
<protein>
    <recommendedName>
        <fullName evidence="16">DNA-(apurinic or apyrimidinic site) endonuclease</fullName>
        <ecNumber evidence="16">3.1.-.-</ecNumber>
    </recommendedName>
</protein>
<feature type="site" description="Transition state stabilizer" evidence="14">
    <location>
        <position position="171"/>
    </location>
</feature>
<keyword evidence="5 15" id="KW-0863">Zinc-finger</keyword>
<evidence type="ECO:0000256" key="15">
    <source>
        <dbReference type="PROSITE-ProRule" id="PRU01343"/>
    </source>
</evidence>
<reference evidence="19" key="1">
    <citation type="submission" date="2025-08" db="UniProtKB">
        <authorList>
            <consortium name="Ensembl"/>
        </authorList>
    </citation>
    <scope>IDENTIFICATION</scope>
</reference>
<evidence type="ECO:0000259" key="18">
    <source>
        <dbReference type="PROSITE" id="PS51999"/>
    </source>
</evidence>
<feature type="region of interest" description="Disordered" evidence="17">
    <location>
        <begin position="330"/>
        <end position="383"/>
    </location>
</feature>
<feature type="binding site" evidence="13">
    <location>
        <position position="275"/>
    </location>
    <ligand>
        <name>Mg(2+)</name>
        <dbReference type="ChEBI" id="CHEBI:18420"/>
        <label>1</label>
    </ligand>
</feature>
<evidence type="ECO:0000256" key="7">
    <source>
        <dbReference type="ARBA" id="ARBA00022833"/>
    </source>
</evidence>
<dbReference type="GO" id="GO:0005739">
    <property type="term" value="C:mitochondrion"/>
    <property type="evidence" value="ECO:0007669"/>
    <property type="project" value="UniProtKB-SubCell"/>
</dbReference>
<comment type="catalytic activity">
    <reaction evidence="1">
        <text>Exonucleolytic cleavage in the 3'- to 5'-direction to yield nucleoside 5'-phosphates.</text>
        <dbReference type="EC" id="3.1.11.2"/>
    </reaction>
</comment>
<keyword evidence="3 13" id="KW-0479">Metal-binding</keyword>
<evidence type="ECO:0000313" key="19">
    <source>
        <dbReference type="Ensembl" id="ENSLCNP00005028956.1"/>
    </source>
</evidence>
<feature type="site" description="Important for catalytic activity" evidence="14">
    <location>
        <position position="249"/>
    </location>
</feature>
<feature type="active site" description="Proton donor/acceptor" evidence="12">
    <location>
        <position position="169"/>
    </location>
</feature>
<keyword evidence="16" id="KW-0238">DNA-binding</keyword>
<dbReference type="GO" id="GO:0008270">
    <property type="term" value="F:zinc ion binding"/>
    <property type="evidence" value="ECO:0007669"/>
    <property type="project" value="UniProtKB-KW"/>
</dbReference>
<keyword evidence="13" id="KW-0464">Manganese</keyword>
<evidence type="ECO:0000256" key="10">
    <source>
        <dbReference type="ARBA" id="ARBA00023204"/>
    </source>
</evidence>
<dbReference type="PROSITE" id="PS51999">
    <property type="entry name" value="ZF_GRF"/>
    <property type="match status" value="1"/>
</dbReference>
<dbReference type="Proteomes" id="UP000472241">
    <property type="component" value="Unplaced"/>
</dbReference>
<feature type="binding site" evidence="13">
    <location>
        <position position="169"/>
    </location>
    <ligand>
        <name>Mg(2+)</name>
        <dbReference type="ChEBI" id="CHEBI:18420"/>
        <label>1</label>
    </ligand>
</feature>
<feature type="binding site" evidence="13">
    <location>
        <position position="171"/>
    </location>
    <ligand>
        <name>Mg(2+)</name>
        <dbReference type="ChEBI" id="CHEBI:18420"/>
        <label>1</label>
    </ligand>
</feature>
<feature type="active site" evidence="12">
    <location>
        <position position="128"/>
    </location>
</feature>
<sequence>MLRVVSWNVNGIRSPLQGMLYEEPSNYAAMVVGRILDKLDADIVCFQETKVTSVATFCKNSATPVAAEEGLSGLLATQKGDVGCYGNMDEFTQEELRALDSEGRALLTQHKIRTWEGKEKILTLINVYCPHADPGKPERLAFKMRFYSLLKIRAEALLAAGSHVIILGDLNTAHRPIDHWDAVNLECFEEDPGRKWMDGLLSSLGCQTGSHVGPFIDSYRCFQPKQEGAFTCWSAVSGARHLNYGSRLDYVLGDRTLVIDTFQDSFLLPEVMGSDHCPVGAVLSVSSVPAKECPPLCTRFLPEFAGTQLKIRRFLVRLKDPVFRHSALKLNNKTQVQMHQNKARVRSTRPRPSQAGSSRGQKNLTSYFQPSSSHPQASPNLELPSVGALVTPKTSEKEVMAKVVEGQASASEAKDEKEIRTSFWKSVLGGPLSMPLCRGHREPCVRRTVKKPGPNLGRHFYICARPQGPPTDPSSRCNFFLWSRPS</sequence>
<dbReference type="SUPFAM" id="SSF56219">
    <property type="entry name" value="DNase I-like"/>
    <property type="match status" value="1"/>
</dbReference>
<evidence type="ECO:0000256" key="16">
    <source>
        <dbReference type="RuleBase" id="RU362131"/>
    </source>
</evidence>
<feature type="compositionally biased region" description="Polar residues" evidence="17">
    <location>
        <begin position="350"/>
        <end position="379"/>
    </location>
</feature>
<keyword evidence="7" id="KW-0862">Zinc</keyword>
<evidence type="ECO:0000256" key="17">
    <source>
        <dbReference type="SAM" id="MobiDB-lite"/>
    </source>
</evidence>
<dbReference type="GO" id="GO:0008081">
    <property type="term" value="F:phosphoric diester hydrolase activity"/>
    <property type="evidence" value="ECO:0007669"/>
    <property type="project" value="TreeGrafter"/>
</dbReference>
<dbReference type="Pfam" id="PF03372">
    <property type="entry name" value="Exo_endo_phos"/>
    <property type="match status" value="1"/>
</dbReference>
<comment type="similarity">
    <text evidence="2 16">Belongs to the DNA repair enzymes AP/ExoA family.</text>
</comment>
<feature type="compositionally biased region" description="Polar residues" evidence="17">
    <location>
        <begin position="330"/>
        <end position="340"/>
    </location>
</feature>
<dbReference type="GO" id="GO:0006284">
    <property type="term" value="P:base-excision repair"/>
    <property type="evidence" value="ECO:0007669"/>
    <property type="project" value="TreeGrafter"/>
</dbReference>
<dbReference type="AlphaFoldDB" id="A0A667IAG8"/>
<reference evidence="19" key="2">
    <citation type="submission" date="2025-09" db="UniProtKB">
        <authorList>
            <consortium name="Ensembl"/>
        </authorList>
    </citation>
    <scope>IDENTIFICATION</scope>
</reference>
<comment type="function">
    <text evidence="16">Initiates repair of AP sites in DNA by catalyzing hydrolytic incision of the phosphodiester backbone immediately adjacent to the damage, generating a single-strand break with 5'-deoxyribose phosphate and 3'-hydroxyl ends.</text>
</comment>
<dbReference type="Pfam" id="PF06839">
    <property type="entry name" value="Zn_ribbon_GRF"/>
    <property type="match status" value="1"/>
</dbReference>
<evidence type="ECO:0000256" key="3">
    <source>
        <dbReference type="ARBA" id="ARBA00022723"/>
    </source>
</evidence>
<keyword evidence="8 13" id="KW-0460">Magnesium</keyword>
<dbReference type="PANTHER" id="PTHR22748">
    <property type="entry name" value="AP ENDONUCLEASE"/>
    <property type="match status" value="1"/>
</dbReference>
<feature type="binding site" evidence="13">
    <location>
        <position position="8"/>
    </location>
    <ligand>
        <name>Mg(2+)</name>
        <dbReference type="ChEBI" id="CHEBI:18420"/>
        <label>1</label>
    </ligand>
</feature>
<keyword evidence="16" id="KW-0963">Cytoplasm</keyword>
<accession>A0A667IAG8</accession>
<dbReference type="PANTHER" id="PTHR22748:SF27">
    <property type="entry name" value="DNA-(APURINIC OR APYRIMIDINIC SITE) ENDONUCLEASE 2"/>
    <property type="match status" value="1"/>
</dbReference>